<gene>
    <name evidence="2" type="ORF">PAXRUDRAFT_20472</name>
</gene>
<evidence type="ECO:0000313" key="2">
    <source>
        <dbReference type="EMBL" id="KIK73818.1"/>
    </source>
</evidence>
<dbReference type="InParanoid" id="A0A0D0CE42"/>
<dbReference type="Proteomes" id="UP000054538">
    <property type="component" value="Unassembled WGS sequence"/>
</dbReference>
<feature type="region of interest" description="Disordered" evidence="1">
    <location>
        <begin position="1"/>
        <end position="35"/>
    </location>
</feature>
<sequence length="66" mass="7313">MSAEMELGLPMHAAPHHGSLEHVPMDPGVRPQDLLPDHPRPLLAWTTHLVSQICLHTQLPMPSPGW</sequence>
<proteinExistence type="predicted"/>
<dbReference type="AlphaFoldDB" id="A0A0D0CE42"/>
<reference evidence="2 3" key="1">
    <citation type="submission" date="2014-04" db="EMBL/GenBank/DDBJ databases">
        <authorList>
            <consortium name="DOE Joint Genome Institute"/>
            <person name="Kuo A."/>
            <person name="Kohler A."/>
            <person name="Jargeat P."/>
            <person name="Nagy L.G."/>
            <person name="Floudas D."/>
            <person name="Copeland A."/>
            <person name="Barry K.W."/>
            <person name="Cichocki N."/>
            <person name="Veneault-Fourrey C."/>
            <person name="LaButti K."/>
            <person name="Lindquist E.A."/>
            <person name="Lipzen A."/>
            <person name="Lundell T."/>
            <person name="Morin E."/>
            <person name="Murat C."/>
            <person name="Sun H."/>
            <person name="Tunlid A."/>
            <person name="Henrissat B."/>
            <person name="Grigoriev I.V."/>
            <person name="Hibbett D.S."/>
            <person name="Martin F."/>
            <person name="Nordberg H.P."/>
            <person name="Cantor M.N."/>
            <person name="Hua S.X."/>
        </authorList>
    </citation>
    <scope>NUCLEOTIDE SEQUENCE [LARGE SCALE GENOMIC DNA]</scope>
    <source>
        <strain evidence="2 3">Ve08.2h10</strain>
    </source>
</reference>
<evidence type="ECO:0000256" key="1">
    <source>
        <dbReference type="SAM" id="MobiDB-lite"/>
    </source>
</evidence>
<protein>
    <submittedName>
        <fullName evidence="2">Uncharacterized protein</fullName>
    </submittedName>
</protein>
<reference evidence="3" key="2">
    <citation type="submission" date="2015-01" db="EMBL/GenBank/DDBJ databases">
        <title>Evolutionary Origins and Diversification of the Mycorrhizal Mutualists.</title>
        <authorList>
            <consortium name="DOE Joint Genome Institute"/>
            <consortium name="Mycorrhizal Genomics Consortium"/>
            <person name="Kohler A."/>
            <person name="Kuo A."/>
            <person name="Nagy L.G."/>
            <person name="Floudas D."/>
            <person name="Copeland A."/>
            <person name="Barry K.W."/>
            <person name="Cichocki N."/>
            <person name="Veneault-Fourrey C."/>
            <person name="LaButti K."/>
            <person name="Lindquist E.A."/>
            <person name="Lipzen A."/>
            <person name="Lundell T."/>
            <person name="Morin E."/>
            <person name="Murat C."/>
            <person name="Riley R."/>
            <person name="Ohm R."/>
            <person name="Sun H."/>
            <person name="Tunlid A."/>
            <person name="Henrissat B."/>
            <person name="Grigoriev I.V."/>
            <person name="Hibbett D.S."/>
            <person name="Martin F."/>
        </authorList>
    </citation>
    <scope>NUCLEOTIDE SEQUENCE [LARGE SCALE GENOMIC DNA]</scope>
    <source>
        <strain evidence="3">Ve08.2h10</strain>
    </source>
</reference>
<evidence type="ECO:0000313" key="3">
    <source>
        <dbReference type="Proteomes" id="UP000054538"/>
    </source>
</evidence>
<accession>A0A0D0CE42</accession>
<dbReference type="HOGENOM" id="CLU_2831919_0_0_1"/>
<name>A0A0D0CE42_9AGAM</name>
<dbReference type="EMBL" id="KN829402">
    <property type="protein sequence ID" value="KIK73818.1"/>
    <property type="molecule type" value="Genomic_DNA"/>
</dbReference>
<organism evidence="2 3">
    <name type="scientific">Paxillus rubicundulus Ve08.2h10</name>
    <dbReference type="NCBI Taxonomy" id="930991"/>
    <lineage>
        <taxon>Eukaryota</taxon>
        <taxon>Fungi</taxon>
        <taxon>Dikarya</taxon>
        <taxon>Basidiomycota</taxon>
        <taxon>Agaricomycotina</taxon>
        <taxon>Agaricomycetes</taxon>
        <taxon>Agaricomycetidae</taxon>
        <taxon>Boletales</taxon>
        <taxon>Paxilineae</taxon>
        <taxon>Paxillaceae</taxon>
        <taxon>Paxillus</taxon>
    </lineage>
</organism>
<keyword evidence="3" id="KW-1185">Reference proteome</keyword>